<dbReference type="Pfam" id="PF01027">
    <property type="entry name" value="Bax1-I"/>
    <property type="match status" value="1"/>
</dbReference>
<sequence length="497" mass="56028">MFEEQLIPSVGLEDLKSSKGTIPLVFVVPERLQAPAATSASHTPNVAISIPGTTANAATTQDPQAEGVPAFPVQAYLILAQTSRALIYQTEAPFEFEVDPTMLKVNELEKLFKKAQGVNSIPDIEDGYTESAVTLPKRFRMSHIDRFDGIVVIWYAKLEDSVKQNWKELVKSFIAQYSYNTQIEVTTRDLEATRQELNEDFSEFVTRWRAKVSMMTTRLSEKDQIRMVVRNLHGKLLYKLVIESIDRSLSRKMDAFSSFFESQSSSRNSWSYDSLKNLRQISPVVQTHLKQVYLALCCALIASATGAYLHILWNIGGLLTTLGCMGSIVWLLSTPPYEEQKRVALLMAAALFEGASIGPLIDLAIEIDPRQVFILSTIVLMDIIIVSMLARRREYLYLVGLLSSGLSILFWLHFASSIFGGSAALFKFELYFGLLVFVGYIVVDTQDIIERAHFGDLDYVKHALTLFTDFAAVFVRILIIMLKNSSEKEEKKKKRRN</sequence>
<evidence type="ECO:0000256" key="6">
    <source>
        <dbReference type="SAM" id="Phobius"/>
    </source>
</evidence>
<evidence type="ECO:0000256" key="3">
    <source>
        <dbReference type="ARBA" id="ARBA00022692"/>
    </source>
</evidence>
<keyword evidence="4 6" id="KW-1133">Transmembrane helix</keyword>
<evidence type="ECO:0000259" key="7">
    <source>
        <dbReference type="Pfam" id="PF03732"/>
    </source>
</evidence>
<keyword evidence="9" id="KW-1185">Reference proteome</keyword>
<dbReference type="AlphaFoldDB" id="A0A7J7FU94"/>
<feature type="transmembrane region" description="Helical" evidence="6">
    <location>
        <begin position="395"/>
        <end position="412"/>
    </location>
</feature>
<feature type="transmembrane region" description="Helical" evidence="6">
    <location>
        <begin position="292"/>
        <end position="311"/>
    </location>
</feature>
<dbReference type="EMBL" id="JACBKZ010000014">
    <property type="protein sequence ID" value="KAF5931859.1"/>
    <property type="molecule type" value="Genomic_DNA"/>
</dbReference>
<dbReference type="Pfam" id="PF03732">
    <property type="entry name" value="Retrotrans_gag"/>
    <property type="match status" value="1"/>
</dbReference>
<evidence type="ECO:0000256" key="4">
    <source>
        <dbReference type="ARBA" id="ARBA00022989"/>
    </source>
</evidence>
<comment type="subcellular location">
    <subcellularLocation>
        <location evidence="1">Membrane</location>
        <topology evidence="1">Multi-pass membrane protein</topology>
    </subcellularLocation>
</comment>
<name>A0A7J7FU94_CAMSI</name>
<dbReference type="PANTHER" id="PTHR23291:SF32">
    <property type="entry name" value="BAX INHIBITOR 1"/>
    <property type="match status" value="1"/>
</dbReference>
<protein>
    <recommendedName>
        <fullName evidence="7">Retrotransposon gag domain-containing protein</fullName>
    </recommendedName>
</protein>
<evidence type="ECO:0000313" key="8">
    <source>
        <dbReference type="EMBL" id="KAF5931859.1"/>
    </source>
</evidence>
<evidence type="ECO:0000256" key="1">
    <source>
        <dbReference type="ARBA" id="ARBA00004141"/>
    </source>
</evidence>
<evidence type="ECO:0000256" key="5">
    <source>
        <dbReference type="ARBA" id="ARBA00023136"/>
    </source>
</evidence>
<comment type="similarity">
    <text evidence="2">Belongs to the BI1 family.</text>
</comment>
<reference evidence="9" key="1">
    <citation type="journal article" date="2020" name="Nat. Commun.">
        <title>Genome assembly of wild tea tree DASZ reveals pedigree and selection history of tea varieties.</title>
        <authorList>
            <person name="Zhang W."/>
            <person name="Zhang Y."/>
            <person name="Qiu H."/>
            <person name="Guo Y."/>
            <person name="Wan H."/>
            <person name="Zhang X."/>
            <person name="Scossa F."/>
            <person name="Alseekh S."/>
            <person name="Zhang Q."/>
            <person name="Wang P."/>
            <person name="Xu L."/>
            <person name="Schmidt M.H."/>
            <person name="Jia X."/>
            <person name="Li D."/>
            <person name="Zhu A."/>
            <person name="Guo F."/>
            <person name="Chen W."/>
            <person name="Ni D."/>
            <person name="Usadel B."/>
            <person name="Fernie A.R."/>
            <person name="Wen W."/>
        </authorList>
    </citation>
    <scope>NUCLEOTIDE SEQUENCE [LARGE SCALE GENOMIC DNA]</scope>
    <source>
        <strain evidence="9">cv. G240</strain>
    </source>
</reference>
<dbReference type="CDD" id="cd10430">
    <property type="entry name" value="BI-1"/>
    <property type="match status" value="1"/>
</dbReference>
<feature type="transmembrane region" description="Helical" evidence="6">
    <location>
        <begin position="318"/>
        <end position="337"/>
    </location>
</feature>
<dbReference type="PANTHER" id="PTHR23291">
    <property type="entry name" value="BAX INHIBITOR-RELATED"/>
    <property type="match status" value="1"/>
</dbReference>
<comment type="caution">
    <text evidence="8">The sequence shown here is derived from an EMBL/GenBank/DDBJ whole genome shotgun (WGS) entry which is preliminary data.</text>
</comment>
<dbReference type="InterPro" id="IPR006214">
    <property type="entry name" value="Bax_inhibitor_1-related"/>
</dbReference>
<accession>A0A7J7FU94</accession>
<keyword evidence="5 6" id="KW-0472">Membrane</keyword>
<dbReference type="Proteomes" id="UP000593564">
    <property type="component" value="Unassembled WGS sequence"/>
</dbReference>
<feature type="transmembrane region" description="Helical" evidence="6">
    <location>
        <begin position="424"/>
        <end position="443"/>
    </location>
</feature>
<reference evidence="8 9" key="2">
    <citation type="submission" date="2020-07" db="EMBL/GenBank/DDBJ databases">
        <title>Genome assembly of wild tea tree DASZ reveals pedigree and selection history of tea varieties.</title>
        <authorList>
            <person name="Zhang W."/>
        </authorList>
    </citation>
    <scope>NUCLEOTIDE SEQUENCE [LARGE SCALE GENOMIC DNA]</scope>
    <source>
        <strain evidence="9">cv. G240</strain>
        <tissue evidence="8">Leaf</tissue>
    </source>
</reference>
<evidence type="ECO:0000313" key="9">
    <source>
        <dbReference type="Proteomes" id="UP000593564"/>
    </source>
</evidence>
<evidence type="ECO:0000256" key="2">
    <source>
        <dbReference type="ARBA" id="ARBA00010350"/>
    </source>
</evidence>
<dbReference type="GO" id="GO:0016020">
    <property type="term" value="C:membrane"/>
    <property type="evidence" value="ECO:0007669"/>
    <property type="project" value="UniProtKB-SubCell"/>
</dbReference>
<feature type="transmembrane region" description="Helical" evidence="6">
    <location>
        <begin position="463"/>
        <end position="482"/>
    </location>
</feature>
<organism evidence="8 9">
    <name type="scientific">Camellia sinensis</name>
    <name type="common">Tea plant</name>
    <name type="synonym">Thea sinensis</name>
    <dbReference type="NCBI Taxonomy" id="4442"/>
    <lineage>
        <taxon>Eukaryota</taxon>
        <taxon>Viridiplantae</taxon>
        <taxon>Streptophyta</taxon>
        <taxon>Embryophyta</taxon>
        <taxon>Tracheophyta</taxon>
        <taxon>Spermatophyta</taxon>
        <taxon>Magnoliopsida</taxon>
        <taxon>eudicotyledons</taxon>
        <taxon>Gunneridae</taxon>
        <taxon>Pentapetalae</taxon>
        <taxon>asterids</taxon>
        <taxon>Ericales</taxon>
        <taxon>Theaceae</taxon>
        <taxon>Camellia</taxon>
    </lineage>
</organism>
<keyword evidence="3 6" id="KW-0812">Transmembrane</keyword>
<feature type="domain" description="Retrotransposon gag" evidence="7">
    <location>
        <begin position="148"/>
        <end position="232"/>
    </location>
</feature>
<proteinExistence type="inferred from homology"/>
<feature type="transmembrane region" description="Helical" evidence="6">
    <location>
        <begin position="343"/>
        <end position="365"/>
    </location>
</feature>
<gene>
    <name evidence="8" type="ORF">HYC85_028030</name>
</gene>
<dbReference type="InterPro" id="IPR005162">
    <property type="entry name" value="Retrotrans_gag_dom"/>
</dbReference>
<feature type="transmembrane region" description="Helical" evidence="6">
    <location>
        <begin position="372"/>
        <end position="389"/>
    </location>
</feature>